<feature type="compositionally biased region" description="Polar residues" evidence="2">
    <location>
        <begin position="390"/>
        <end position="402"/>
    </location>
</feature>
<dbReference type="PANTHER" id="PTHR15398">
    <property type="entry name" value="BROMODOMAIN-CONTAINING PROTEIN 8"/>
    <property type="match status" value="1"/>
</dbReference>
<dbReference type="PeptideAtlas" id="O01905"/>
<dbReference type="SMART" id="SM00297">
    <property type="entry name" value="BROMO"/>
    <property type="match status" value="1"/>
</dbReference>
<feature type="region of interest" description="Disordered" evidence="2">
    <location>
        <begin position="236"/>
        <end position="447"/>
    </location>
</feature>
<dbReference type="SUPFAM" id="SSF47370">
    <property type="entry name" value="Bromodomain"/>
    <property type="match status" value="1"/>
</dbReference>
<dbReference type="Proteomes" id="UP000001940">
    <property type="component" value="Chromosome II"/>
</dbReference>
<dbReference type="AGR" id="WB:WBGene00019118"/>
<feature type="compositionally biased region" description="Polar residues" evidence="2">
    <location>
        <begin position="296"/>
        <end position="307"/>
    </location>
</feature>
<evidence type="ECO:0000313" key="6">
    <source>
        <dbReference type="WormBase" id="F59E12.1"/>
    </source>
</evidence>
<dbReference type="RefSeq" id="NP_495105.1">
    <property type="nucleotide sequence ID" value="NM_062704.3"/>
</dbReference>
<dbReference type="FunCoup" id="O01905">
    <property type="interactions" value="12"/>
</dbReference>
<dbReference type="CTD" id="173957"/>
<dbReference type="WormBase" id="F59E12.1">
    <property type="protein sequence ID" value="CE28569"/>
    <property type="gene ID" value="WBGene00019118"/>
</dbReference>
<dbReference type="UCSC" id="F59E12.1">
    <property type="organism name" value="c. elegans"/>
</dbReference>
<feature type="region of interest" description="Disordered" evidence="2">
    <location>
        <begin position="763"/>
        <end position="811"/>
    </location>
</feature>
<evidence type="ECO:0007829" key="7">
    <source>
        <dbReference type="PeptideAtlas" id="O01905"/>
    </source>
</evidence>
<dbReference type="AlphaFoldDB" id="O01905"/>
<feature type="domain" description="Bromo" evidence="3">
    <location>
        <begin position="638"/>
        <end position="745"/>
    </location>
</feature>
<dbReference type="PRO" id="PR:O01905"/>
<dbReference type="InterPro" id="IPR001487">
    <property type="entry name" value="Bromodomain"/>
</dbReference>
<feature type="compositionally biased region" description="Low complexity" evidence="2">
    <location>
        <begin position="488"/>
        <end position="509"/>
    </location>
</feature>
<proteinExistence type="evidence at protein level"/>
<dbReference type="KEGG" id="cel:CELE_F59E12.1"/>
<dbReference type="Pfam" id="PF00439">
    <property type="entry name" value="Bromodomain"/>
    <property type="match status" value="1"/>
</dbReference>
<dbReference type="STRING" id="6239.F59E12.1.1"/>
<protein>
    <submittedName>
        <fullName evidence="4">Bromo domain-containing protein</fullName>
    </submittedName>
</protein>
<dbReference type="OrthoDB" id="1742084at2759"/>
<evidence type="ECO:0000256" key="1">
    <source>
        <dbReference type="ARBA" id="ARBA00023117"/>
    </source>
</evidence>
<organism evidence="4 5">
    <name type="scientific">Caenorhabditis elegans</name>
    <dbReference type="NCBI Taxonomy" id="6239"/>
    <lineage>
        <taxon>Eukaryota</taxon>
        <taxon>Metazoa</taxon>
        <taxon>Ecdysozoa</taxon>
        <taxon>Nematoda</taxon>
        <taxon>Chromadorea</taxon>
        <taxon>Rhabditida</taxon>
        <taxon>Rhabditina</taxon>
        <taxon>Rhabditomorpha</taxon>
        <taxon>Rhabditoidea</taxon>
        <taxon>Rhabditidae</taxon>
        <taxon>Peloderinae</taxon>
        <taxon>Caenorhabditis</taxon>
    </lineage>
</organism>
<dbReference type="PANTHER" id="PTHR15398:SF4">
    <property type="entry name" value="BROMODOMAIN-CONTAINING PROTEIN 8 ISOFORM X1"/>
    <property type="match status" value="1"/>
</dbReference>
<dbReference type="eggNOG" id="KOG0032">
    <property type="taxonomic scope" value="Eukaryota"/>
</dbReference>
<feature type="compositionally biased region" description="Basic and acidic residues" evidence="2">
    <location>
        <begin position="356"/>
        <end position="368"/>
    </location>
</feature>
<accession>O01905</accession>
<sequence length="811" mass="90901">MAYRFGRSHWQDVDRLNLMTVCQAHQQWDKRLLAMRDIYAKDNYPPGYFTENSCREELERIMSLPTPNLRLGISNTFVYSRKIMMEKWVEHFNTEVRKQRSSQAELGLVTVRNNVKLMQEALKPDISESRLQEILQMAKQSAERHRNDGTYKRTVGSLDSAIAGRLEAEGSLNLETLVLPPTKPPGDDVTTGSRGFLTPTHSTPALDMSFFTPPRQMRTLADAVREAAPVEVIPEFVEPDPPVQDALPDEIMEPVSLTPIKKPKTEKEPEKEIPASEPVSSPKKSVIPASPKAISHPSTPAKSPQKTPQKKKEITPVEVKIEEIKEEEDVTPSQSPPATQTPRSRGRPRIHSSASKKTEKPETPRAESPDPLPPPPSKKRPKEPSQEPSTNTSSKRPRTSTVVPMITRRRKEGTPHSRMSSVPPIARSESSFDFQTAPASPMDTSTREIEVQTDITIRQAVQAVSMGERRRSHIPPVTRKVRKSMMPSESIRSVSRNSSTSTPGPRGSSVVPNAMRSQGMQTNIRLDIEKDELLVFRVDSRPNYHPTVVQLDSNKPVVVSFETCKEIAAENANESSVEIGKRAAKVDGKREMTLIVETDDAIGQRLVEDRCFQLVSATSDLPSAGVHESPVKRHRRDDKAREDTTKLKLLAMYRYLHDCEWSEAFKKPVPLGEATYDQGVLERIDLSLIKKEIDNGTINSESGFLLRAYRMLSNAIMYNGYDHDVHLHAKYIIEHVMNDIHTLNLDDKRGVAKRAIQVEEIADASRSTSMDPDPMTPAGNVGMKRTVFRKDPNVEGIMTASGSRKGKKNLK</sequence>
<dbReference type="GO" id="GO:0035267">
    <property type="term" value="C:NuA4 histone acetyltransferase complex"/>
    <property type="evidence" value="ECO:0000318"/>
    <property type="project" value="GO_Central"/>
</dbReference>
<dbReference type="OMA" id="AIFAHPV"/>
<feature type="compositionally biased region" description="Basic and acidic residues" evidence="2">
    <location>
        <begin position="263"/>
        <end position="274"/>
    </location>
</feature>
<keyword evidence="5" id="KW-1185">Reference proteome</keyword>
<dbReference type="GeneID" id="173957"/>
<keyword evidence="1" id="KW-0103">Bromodomain</keyword>
<feature type="compositionally biased region" description="Polar residues" evidence="2">
    <location>
        <begin position="428"/>
        <end position="444"/>
    </location>
</feature>
<gene>
    <name evidence="4" type="ORF">CELE_F59E12.1</name>
    <name evidence="4 6" type="ORF">F59E12.1</name>
</gene>
<dbReference type="EMBL" id="BX284602">
    <property type="protein sequence ID" value="CCD64965.1"/>
    <property type="molecule type" value="Genomic_DNA"/>
</dbReference>
<dbReference type="InParanoid" id="O01905"/>
<dbReference type="HOGENOM" id="CLU_333515_0_0_1"/>
<dbReference type="InterPro" id="IPR036427">
    <property type="entry name" value="Bromodomain-like_sf"/>
</dbReference>
<evidence type="ECO:0000259" key="3">
    <source>
        <dbReference type="SMART" id="SM00297"/>
    </source>
</evidence>
<dbReference type="PaxDb" id="6239-F59E12.1"/>
<evidence type="ECO:0000256" key="2">
    <source>
        <dbReference type="SAM" id="MobiDB-lite"/>
    </source>
</evidence>
<evidence type="ECO:0000313" key="4">
    <source>
        <dbReference type="EMBL" id="CCD64965.1"/>
    </source>
</evidence>
<dbReference type="Bgee" id="WBGene00019118">
    <property type="expression patterns" value="Expressed in germ line (C elegans) and 4 other cell types or tissues"/>
</dbReference>
<feature type="compositionally biased region" description="Basic and acidic residues" evidence="2">
    <location>
        <begin position="310"/>
        <end position="323"/>
    </location>
</feature>
<feature type="region of interest" description="Disordered" evidence="2">
    <location>
        <begin position="479"/>
        <end position="517"/>
    </location>
</feature>
<dbReference type="SMR" id="O01905"/>
<keyword evidence="7" id="KW-1267">Proteomics identification</keyword>
<evidence type="ECO:0000313" key="5">
    <source>
        <dbReference type="Proteomes" id="UP000001940"/>
    </source>
</evidence>
<reference evidence="4 5" key="1">
    <citation type="journal article" date="1998" name="Science">
        <title>Genome sequence of the nematode C. elegans: a platform for investigating biology.</title>
        <authorList>
            <consortium name="The C. elegans sequencing consortium"/>
            <person name="Sulson J.E."/>
            <person name="Waterston R."/>
        </authorList>
    </citation>
    <scope>NUCLEOTIDE SEQUENCE [LARGE SCALE GENOMIC DNA]</scope>
    <source>
        <strain evidence="4 5">Bristol N2</strain>
    </source>
</reference>
<name>O01905_CAEEL</name>
<feature type="compositionally biased region" description="Low complexity" evidence="2">
    <location>
        <begin position="331"/>
        <end position="342"/>
    </location>
</feature>
<dbReference type="Gene3D" id="1.20.920.10">
    <property type="entry name" value="Bromodomain-like"/>
    <property type="match status" value="1"/>
</dbReference>